<dbReference type="Gene3D" id="2.60.40.10">
    <property type="entry name" value="Immunoglobulins"/>
    <property type="match status" value="1"/>
</dbReference>
<feature type="chain" id="PRO_5020849746" evidence="2">
    <location>
        <begin position="24"/>
        <end position="522"/>
    </location>
</feature>
<evidence type="ECO:0000313" key="5">
    <source>
        <dbReference type="Proteomes" id="UP000294850"/>
    </source>
</evidence>
<protein>
    <submittedName>
        <fullName evidence="4">Glycoside hydrolase</fullName>
    </submittedName>
</protein>
<dbReference type="InterPro" id="IPR052177">
    <property type="entry name" value="Divisome_Glycosyl_Hydrolase"/>
</dbReference>
<dbReference type="PANTHER" id="PTHR43405">
    <property type="entry name" value="GLYCOSYL HYDROLASE DIGH"/>
    <property type="match status" value="1"/>
</dbReference>
<proteinExistence type="predicted"/>
<sequence>MKNFTVIALFLLLNTFLLTGCVAQSTETDIIFPPKREFRAVWIATVDNIDWPSSKNLVPEVQREEFSNLLDFHKNAGMNAVFVQVRAAGDAFYAKSNEPWSEWLTGKQGRQPQPFWDPLDFMIQEAHHRGLEFHAWLNLNRLVHKSSTSVSAENISITHPEWIISYDGYKLFDFGIPEVRNFIRDVTVNVAKNYDVDGIHFDDYFYPYAVQGQTIQDEATFRKHGRGFTNKAEWRRNNIDLLVKQIHDTLTAIKPRLKFGISPCGVWRNKGTDPEGSKTYGALASYDDLFADSRKWIKEGWIDYIAPQVYFSSGFGRVPYKNLVDWWTENCFGRHFYVGMGAYRVGYKEKDTNWANPAEIPNQIRYFRENETDGAIFFSSRSLKNNSLGFADSLRKDFFKYPALVPTMPWKDNIPPLSPKSLKATLLSNGLELFWEKPDPASDGDGAQYYVIYRFSETEKATAYDPRRIIGMCYEGERFIDKSVRSGQRYVYYITSVDRLHNESRPIGPLRVEVQEQKLVRF</sequence>
<dbReference type="PANTHER" id="PTHR43405:SF1">
    <property type="entry name" value="GLYCOSYL HYDROLASE DIGH"/>
    <property type="match status" value="1"/>
</dbReference>
<dbReference type="Pfam" id="PF02638">
    <property type="entry name" value="GHL10"/>
    <property type="match status" value="1"/>
</dbReference>
<reference evidence="4 5" key="1">
    <citation type="submission" date="2019-03" db="EMBL/GenBank/DDBJ databases">
        <title>Dyadobacter AR-3-6 sp. nov., isolated from arctic soil.</title>
        <authorList>
            <person name="Chaudhary D.K."/>
        </authorList>
    </citation>
    <scope>NUCLEOTIDE SEQUENCE [LARGE SCALE GENOMIC DNA]</scope>
    <source>
        <strain evidence="4 5">AR-3-6</strain>
    </source>
</reference>
<feature type="domain" description="Glycosyl hydrolase-like 10" evidence="3">
    <location>
        <begin position="37"/>
        <end position="355"/>
    </location>
</feature>
<name>A0A4R5D907_9BACT</name>
<organism evidence="4 5">
    <name type="scientific">Dyadobacter psychrotolerans</name>
    <dbReference type="NCBI Taxonomy" id="2541721"/>
    <lineage>
        <taxon>Bacteria</taxon>
        <taxon>Pseudomonadati</taxon>
        <taxon>Bacteroidota</taxon>
        <taxon>Cytophagia</taxon>
        <taxon>Cytophagales</taxon>
        <taxon>Spirosomataceae</taxon>
        <taxon>Dyadobacter</taxon>
    </lineage>
</organism>
<gene>
    <name evidence="4" type="ORF">E0F88_29500</name>
</gene>
<dbReference type="InterPro" id="IPR017853">
    <property type="entry name" value="GH"/>
</dbReference>
<dbReference type="Proteomes" id="UP000294850">
    <property type="component" value="Unassembled WGS sequence"/>
</dbReference>
<dbReference type="AlphaFoldDB" id="A0A4R5D907"/>
<dbReference type="OrthoDB" id="9773203at2"/>
<accession>A0A4R5D907</accession>
<dbReference type="Gene3D" id="3.20.20.80">
    <property type="entry name" value="Glycosidases"/>
    <property type="match status" value="1"/>
</dbReference>
<dbReference type="RefSeq" id="WP_131961937.1">
    <property type="nucleotide sequence ID" value="NZ_SMFL01000017.1"/>
</dbReference>
<feature type="signal peptide" evidence="2">
    <location>
        <begin position="1"/>
        <end position="23"/>
    </location>
</feature>
<dbReference type="EMBL" id="SMFL01000017">
    <property type="protein sequence ID" value="TDE10062.1"/>
    <property type="molecule type" value="Genomic_DNA"/>
</dbReference>
<evidence type="ECO:0000256" key="2">
    <source>
        <dbReference type="SAM" id="SignalP"/>
    </source>
</evidence>
<dbReference type="SUPFAM" id="SSF51445">
    <property type="entry name" value="(Trans)glycosidases"/>
    <property type="match status" value="1"/>
</dbReference>
<keyword evidence="5" id="KW-1185">Reference proteome</keyword>
<dbReference type="PROSITE" id="PS51257">
    <property type="entry name" value="PROKAR_LIPOPROTEIN"/>
    <property type="match status" value="1"/>
</dbReference>
<evidence type="ECO:0000313" key="4">
    <source>
        <dbReference type="EMBL" id="TDE10062.1"/>
    </source>
</evidence>
<dbReference type="InterPro" id="IPR003790">
    <property type="entry name" value="GHL10"/>
</dbReference>
<keyword evidence="4" id="KW-0378">Hydrolase</keyword>
<dbReference type="GO" id="GO:0016787">
    <property type="term" value="F:hydrolase activity"/>
    <property type="evidence" value="ECO:0007669"/>
    <property type="project" value="UniProtKB-KW"/>
</dbReference>
<comment type="caution">
    <text evidence="4">The sequence shown here is derived from an EMBL/GenBank/DDBJ whole genome shotgun (WGS) entry which is preliminary data.</text>
</comment>
<dbReference type="InterPro" id="IPR013783">
    <property type="entry name" value="Ig-like_fold"/>
</dbReference>
<evidence type="ECO:0000256" key="1">
    <source>
        <dbReference type="ARBA" id="ARBA00022729"/>
    </source>
</evidence>
<keyword evidence="1 2" id="KW-0732">Signal</keyword>
<evidence type="ECO:0000259" key="3">
    <source>
        <dbReference type="Pfam" id="PF02638"/>
    </source>
</evidence>